<dbReference type="WBParaSite" id="SSLN_0000708501-mRNA-1">
    <property type="protein sequence ID" value="SSLN_0000708501-mRNA-1"/>
    <property type="gene ID" value="SSLN_0000708501"/>
</dbReference>
<evidence type="ECO:0000313" key="2">
    <source>
        <dbReference type="Proteomes" id="UP000275846"/>
    </source>
</evidence>
<keyword evidence="2" id="KW-1185">Reference proteome</keyword>
<name>A0A183SRL8_SCHSO</name>
<accession>A0A183SRL8</accession>
<proteinExistence type="predicted"/>
<reference evidence="3" key="1">
    <citation type="submission" date="2016-06" db="UniProtKB">
        <authorList>
            <consortium name="WormBaseParasite"/>
        </authorList>
    </citation>
    <scope>IDENTIFICATION</scope>
</reference>
<gene>
    <name evidence="1" type="ORF">SSLN_LOCUS6866</name>
</gene>
<dbReference type="Proteomes" id="UP000275846">
    <property type="component" value="Unassembled WGS sequence"/>
</dbReference>
<sequence>MHRNADVLSRKPHRPHGECPSCTDFTISAIALRSDQCLLEAAAQRGDQHIFPIYNRKVRNAWLLSILELVGFSYETLCLHSHWEKLFIENSVLSYRDSEQFQKRVVLSLSKVDDVVERMHAELGHSGIHKTEWALSMTLFLAKPKTRYSGGHSVVRVLFGFNVIQHIIKSYPSADWNRLS</sequence>
<organism evidence="3">
    <name type="scientific">Schistocephalus solidus</name>
    <name type="common">Tapeworm</name>
    <dbReference type="NCBI Taxonomy" id="70667"/>
    <lineage>
        <taxon>Eukaryota</taxon>
        <taxon>Metazoa</taxon>
        <taxon>Spiralia</taxon>
        <taxon>Lophotrochozoa</taxon>
        <taxon>Platyhelminthes</taxon>
        <taxon>Cestoda</taxon>
        <taxon>Eucestoda</taxon>
        <taxon>Diphyllobothriidea</taxon>
        <taxon>Diphyllobothriidae</taxon>
        <taxon>Schistocephalus</taxon>
    </lineage>
</organism>
<dbReference type="STRING" id="70667.A0A183SRL8"/>
<dbReference type="AlphaFoldDB" id="A0A183SRL8"/>
<dbReference type="EMBL" id="UYSU01033886">
    <property type="protein sequence ID" value="VDL93251.1"/>
    <property type="molecule type" value="Genomic_DNA"/>
</dbReference>
<protein>
    <submittedName>
        <fullName evidence="3">DUF1985 domain-containing protein</fullName>
    </submittedName>
</protein>
<dbReference type="OrthoDB" id="10047254at2759"/>
<evidence type="ECO:0000313" key="3">
    <source>
        <dbReference type="WBParaSite" id="SSLN_0000708501-mRNA-1"/>
    </source>
</evidence>
<reference evidence="1 2" key="2">
    <citation type="submission" date="2018-11" db="EMBL/GenBank/DDBJ databases">
        <authorList>
            <consortium name="Pathogen Informatics"/>
        </authorList>
    </citation>
    <scope>NUCLEOTIDE SEQUENCE [LARGE SCALE GENOMIC DNA]</scope>
    <source>
        <strain evidence="1 2">NST_G2</strain>
    </source>
</reference>
<evidence type="ECO:0000313" key="1">
    <source>
        <dbReference type="EMBL" id="VDL93251.1"/>
    </source>
</evidence>